<comment type="similarity">
    <text evidence="5">Belongs to the SAT4 family.</text>
</comment>
<protein>
    <recommendedName>
        <fullName evidence="8">Rhodopsin domain-containing protein</fullName>
    </recommendedName>
</protein>
<feature type="domain" description="Rhodopsin" evidence="8">
    <location>
        <begin position="32"/>
        <end position="270"/>
    </location>
</feature>
<comment type="subcellular location">
    <subcellularLocation>
        <location evidence="1">Membrane</location>
        <topology evidence="1">Multi-pass membrane protein</topology>
    </subcellularLocation>
</comment>
<evidence type="ECO:0000256" key="7">
    <source>
        <dbReference type="SAM" id="Phobius"/>
    </source>
</evidence>
<dbReference type="Proteomes" id="UP000813461">
    <property type="component" value="Unassembled WGS sequence"/>
</dbReference>
<accession>A0A8K0QWS1</accession>
<evidence type="ECO:0000313" key="9">
    <source>
        <dbReference type="EMBL" id="KAH7076061.1"/>
    </source>
</evidence>
<dbReference type="PANTHER" id="PTHR33048">
    <property type="entry name" value="PTH11-LIKE INTEGRAL MEMBRANE PROTEIN (AFU_ORTHOLOGUE AFUA_5G11245)"/>
    <property type="match status" value="1"/>
</dbReference>
<evidence type="ECO:0000313" key="10">
    <source>
        <dbReference type="Proteomes" id="UP000813461"/>
    </source>
</evidence>
<feature type="transmembrane region" description="Helical" evidence="7">
    <location>
        <begin position="242"/>
        <end position="265"/>
    </location>
</feature>
<evidence type="ECO:0000256" key="3">
    <source>
        <dbReference type="ARBA" id="ARBA00022989"/>
    </source>
</evidence>
<keyword evidence="4 7" id="KW-0472">Membrane</keyword>
<feature type="compositionally biased region" description="Basic residues" evidence="6">
    <location>
        <begin position="323"/>
        <end position="336"/>
    </location>
</feature>
<evidence type="ECO:0000256" key="1">
    <source>
        <dbReference type="ARBA" id="ARBA00004141"/>
    </source>
</evidence>
<dbReference type="PANTHER" id="PTHR33048:SF123">
    <property type="entry name" value="INTEGRAL MEMBRANE PROTEIN"/>
    <property type="match status" value="1"/>
</dbReference>
<evidence type="ECO:0000256" key="2">
    <source>
        <dbReference type="ARBA" id="ARBA00022692"/>
    </source>
</evidence>
<proteinExistence type="inferred from homology"/>
<gene>
    <name evidence="9" type="ORF">FB567DRAFT_608664</name>
</gene>
<feature type="transmembrane region" description="Helical" evidence="7">
    <location>
        <begin position="206"/>
        <end position="230"/>
    </location>
</feature>
<keyword evidence="2 7" id="KW-0812">Transmembrane</keyword>
<feature type="transmembrane region" description="Helical" evidence="7">
    <location>
        <begin position="127"/>
        <end position="148"/>
    </location>
</feature>
<feature type="transmembrane region" description="Helical" evidence="7">
    <location>
        <begin position="15"/>
        <end position="38"/>
    </location>
</feature>
<feature type="compositionally biased region" description="Basic and acidic residues" evidence="6">
    <location>
        <begin position="299"/>
        <end position="322"/>
    </location>
</feature>
<comment type="caution">
    <text evidence="9">The sequence shown here is derived from an EMBL/GenBank/DDBJ whole genome shotgun (WGS) entry which is preliminary data.</text>
</comment>
<keyword evidence="3 7" id="KW-1133">Transmembrane helix</keyword>
<sequence>MKYITSKNNSRQPMFLGITGTLILLSTIAVSLRLYCRVHYIGLVGIDDHFMLLALLIAIALVIMNGIHVSWGTGQHGANLDMAIILVPTLKHWYAYQLVYPLALFSVKASILALYHRIFPQKQFRWMIYFVAGFVSIYTVVVFFVNAFECRTYPSRAWSPSFPAGCNNLPALYFSTASINILTDVAILVMPLRAFQQLHMQRRKRLALMGIFMIGGVAVLASIIRLYALWVYTTTKDVAYDAIFILLLSQIEVNIAIISASAPALRPLIDKTFKSHSQSPTQTVSDPNPQSTTHTFGPENRDGGWQERRERVRAAKVEGWRQKERRRGRGRDRKNRKLDEEQGLGIEMVDMSGAGERRGSKVQTRRPSLVDCHTG</sequence>
<dbReference type="OrthoDB" id="3934549at2759"/>
<name>A0A8K0QWS1_9PLEO</name>
<dbReference type="EMBL" id="JAGMVJ010000019">
    <property type="protein sequence ID" value="KAH7076061.1"/>
    <property type="molecule type" value="Genomic_DNA"/>
</dbReference>
<dbReference type="Pfam" id="PF20684">
    <property type="entry name" value="Fung_rhodopsin"/>
    <property type="match status" value="1"/>
</dbReference>
<evidence type="ECO:0000256" key="6">
    <source>
        <dbReference type="SAM" id="MobiDB-lite"/>
    </source>
</evidence>
<feature type="transmembrane region" description="Helical" evidence="7">
    <location>
        <begin position="50"/>
        <end position="73"/>
    </location>
</feature>
<dbReference type="GO" id="GO:0016020">
    <property type="term" value="C:membrane"/>
    <property type="evidence" value="ECO:0007669"/>
    <property type="project" value="UniProtKB-SubCell"/>
</dbReference>
<dbReference type="AlphaFoldDB" id="A0A8K0QWS1"/>
<dbReference type="InterPro" id="IPR052337">
    <property type="entry name" value="SAT4-like"/>
</dbReference>
<organism evidence="9 10">
    <name type="scientific">Paraphoma chrysanthemicola</name>
    <dbReference type="NCBI Taxonomy" id="798071"/>
    <lineage>
        <taxon>Eukaryota</taxon>
        <taxon>Fungi</taxon>
        <taxon>Dikarya</taxon>
        <taxon>Ascomycota</taxon>
        <taxon>Pezizomycotina</taxon>
        <taxon>Dothideomycetes</taxon>
        <taxon>Pleosporomycetidae</taxon>
        <taxon>Pleosporales</taxon>
        <taxon>Pleosporineae</taxon>
        <taxon>Phaeosphaeriaceae</taxon>
        <taxon>Paraphoma</taxon>
    </lineage>
</organism>
<dbReference type="InterPro" id="IPR049326">
    <property type="entry name" value="Rhodopsin_dom_fungi"/>
</dbReference>
<evidence type="ECO:0000259" key="8">
    <source>
        <dbReference type="Pfam" id="PF20684"/>
    </source>
</evidence>
<evidence type="ECO:0000256" key="5">
    <source>
        <dbReference type="ARBA" id="ARBA00038359"/>
    </source>
</evidence>
<reference evidence="9" key="1">
    <citation type="journal article" date="2021" name="Nat. Commun.">
        <title>Genetic determinants of endophytism in the Arabidopsis root mycobiome.</title>
        <authorList>
            <person name="Mesny F."/>
            <person name="Miyauchi S."/>
            <person name="Thiergart T."/>
            <person name="Pickel B."/>
            <person name="Atanasova L."/>
            <person name="Karlsson M."/>
            <person name="Huettel B."/>
            <person name="Barry K.W."/>
            <person name="Haridas S."/>
            <person name="Chen C."/>
            <person name="Bauer D."/>
            <person name="Andreopoulos W."/>
            <person name="Pangilinan J."/>
            <person name="LaButti K."/>
            <person name="Riley R."/>
            <person name="Lipzen A."/>
            <person name="Clum A."/>
            <person name="Drula E."/>
            <person name="Henrissat B."/>
            <person name="Kohler A."/>
            <person name="Grigoriev I.V."/>
            <person name="Martin F.M."/>
            <person name="Hacquard S."/>
        </authorList>
    </citation>
    <scope>NUCLEOTIDE SEQUENCE</scope>
    <source>
        <strain evidence="9">MPI-SDFR-AT-0120</strain>
    </source>
</reference>
<feature type="region of interest" description="Disordered" evidence="6">
    <location>
        <begin position="276"/>
        <end position="375"/>
    </location>
</feature>
<evidence type="ECO:0000256" key="4">
    <source>
        <dbReference type="ARBA" id="ARBA00023136"/>
    </source>
</evidence>
<feature type="compositionally biased region" description="Polar residues" evidence="6">
    <location>
        <begin position="276"/>
        <end position="295"/>
    </location>
</feature>
<keyword evidence="10" id="KW-1185">Reference proteome</keyword>
<feature type="transmembrane region" description="Helical" evidence="7">
    <location>
        <begin position="93"/>
        <end position="115"/>
    </location>
</feature>